<evidence type="ECO:0000313" key="7">
    <source>
        <dbReference type="Proteomes" id="UP000230423"/>
    </source>
</evidence>
<dbReference type="Proteomes" id="UP000230423">
    <property type="component" value="Unassembled WGS sequence"/>
</dbReference>
<dbReference type="AlphaFoldDB" id="A0A2G9TKB3"/>
<accession>A0A2G9TKB3</accession>
<keyword evidence="4" id="KW-0727">SH2 domain</keyword>
<dbReference type="PANTHER" id="PTHR46257">
    <property type="entry name" value="TYROSINE-PROTEIN PHOSPHATASE CORKSCREW"/>
    <property type="match status" value="1"/>
</dbReference>
<proteinExistence type="predicted"/>
<dbReference type="GO" id="GO:0000278">
    <property type="term" value="P:mitotic cell cycle"/>
    <property type="evidence" value="ECO:0007669"/>
    <property type="project" value="TreeGrafter"/>
</dbReference>
<keyword evidence="3" id="KW-0904">Protein phosphatase</keyword>
<dbReference type="GO" id="GO:0035556">
    <property type="term" value="P:intracellular signal transduction"/>
    <property type="evidence" value="ECO:0007669"/>
    <property type="project" value="TreeGrafter"/>
</dbReference>
<gene>
    <name evidence="6" type="ORF">TELCIR_20780</name>
</gene>
<dbReference type="SMART" id="SM00252">
    <property type="entry name" value="SH2"/>
    <property type="match status" value="1"/>
</dbReference>
<dbReference type="Gene3D" id="3.30.505.10">
    <property type="entry name" value="SH2 domain"/>
    <property type="match status" value="1"/>
</dbReference>
<reference evidence="6 7" key="1">
    <citation type="submission" date="2015-09" db="EMBL/GenBank/DDBJ databases">
        <title>Draft genome of the parasitic nematode Teladorsagia circumcincta isolate WARC Sus (inbred).</title>
        <authorList>
            <person name="Mitreva M."/>
        </authorList>
    </citation>
    <scope>NUCLEOTIDE SEQUENCE [LARGE SCALE GENOMIC DNA]</scope>
    <source>
        <strain evidence="6 7">S</strain>
    </source>
</reference>
<evidence type="ECO:0000256" key="2">
    <source>
        <dbReference type="ARBA" id="ARBA00022801"/>
    </source>
</evidence>
<dbReference type="EC" id="3.1.3.48" evidence="1"/>
<dbReference type="InterPro" id="IPR052123">
    <property type="entry name" value="Non-rcpt_Tyr_Phosphatase"/>
</dbReference>
<dbReference type="InterPro" id="IPR036860">
    <property type="entry name" value="SH2_dom_sf"/>
</dbReference>
<dbReference type="PANTHER" id="PTHR46257:SF3">
    <property type="entry name" value="TYROSINE-PROTEIN PHOSPHATASE CORKSCREW"/>
    <property type="match status" value="1"/>
</dbReference>
<evidence type="ECO:0000256" key="3">
    <source>
        <dbReference type="ARBA" id="ARBA00022912"/>
    </source>
</evidence>
<name>A0A2G9TKB3_TELCI</name>
<feature type="non-terminal residue" evidence="6">
    <location>
        <position position="79"/>
    </location>
</feature>
<feature type="non-terminal residue" evidence="6">
    <location>
        <position position="1"/>
    </location>
</feature>
<dbReference type="GO" id="GO:0030154">
    <property type="term" value="P:cell differentiation"/>
    <property type="evidence" value="ECO:0007669"/>
    <property type="project" value="TreeGrafter"/>
</dbReference>
<dbReference type="GO" id="GO:0004726">
    <property type="term" value="F:non-membrane spanning protein tyrosine phosphatase activity"/>
    <property type="evidence" value="ECO:0007669"/>
    <property type="project" value="TreeGrafter"/>
</dbReference>
<evidence type="ECO:0000259" key="5">
    <source>
        <dbReference type="PROSITE" id="PS50001"/>
    </source>
</evidence>
<dbReference type="SUPFAM" id="SSF55550">
    <property type="entry name" value="SH2 domain"/>
    <property type="match status" value="1"/>
</dbReference>
<protein>
    <recommendedName>
        <fullName evidence="1">protein-tyrosine-phosphatase</fullName>
        <ecNumber evidence="1">3.1.3.48</ecNumber>
    </recommendedName>
</protein>
<sequence>ICCSDLAYMSDYRRPCNFFYNVTGEEAERLLRQYGSDGEFLARPSESQPLNFTLSIIRGKAITHVKIQKNSDDFLDLFG</sequence>
<organism evidence="6 7">
    <name type="scientific">Teladorsagia circumcincta</name>
    <name type="common">Brown stomach worm</name>
    <name type="synonym">Ostertagia circumcincta</name>
    <dbReference type="NCBI Taxonomy" id="45464"/>
    <lineage>
        <taxon>Eukaryota</taxon>
        <taxon>Metazoa</taxon>
        <taxon>Ecdysozoa</taxon>
        <taxon>Nematoda</taxon>
        <taxon>Chromadorea</taxon>
        <taxon>Rhabditida</taxon>
        <taxon>Rhabditina</taxon>
        <taxon>Rhabditomorpha</taxon>
        <taxon>Strongyloidea</taxon>
        <taxon>Trichostrongylidae</taxon>
        <taxon>Teladorsagia</taxon>
    </lineage>
</organism>
<keyword evidence="7" id="KW-1185">Reference proteome</keyword>
<dbReference type="InterPro" id="IPR000980">
    <property type="entry name" value="SH2"/>
</dbReference>
<evidence type="ECO:0000256" key="4">
    <source>
        <dbReference type="PROSITE-ProRule" id="PRU00191"/>
    </source>
</evidence>
<evidence type="ECO:0000313" key="6">
    <source>
        <dbReference type="EMBL" id="PIO57800.1"/>
    </source>
</evidence>
<dbReference type="GO" id="GO:0005737">
    <property type="term" value="C:cytoplasm"/>
    <property type="evidence" value="ECO:0007669"/>
    <property type="project" value="TreeGrafter"/>
</dbReference>
<dbReference type="Pfam" id="PF00017">
    <property type="entry name" value="SH2"/>
    <property type="match status" value="1"/>
</dbReference>
<dbReference type="OrthoDB" id="8815311at2759"/>
<dbReference type="PROSITE" id="PS50001">
    <property type="entry name" value="SH2"/>
    <property type="match status" value="1"/>
</dbReference>
<dbReference type="GO" id="GO:0001784">
    <property type="term" value="F:phosphotyrosine residue binding"/>
    <property type="evidence" value="ECO:0007669"/>
    <property type="project" value="TreeGrafter"/>
</dbReference>
<keyword evidence="2" id="KW-0378">Hydrolase</keyword>
<evidence type="ECO:0000256" key="1">
    <source>
        <dbReference type="ARBA" id="ARBA00013064"/>
    </source>
</evidence>
<dbReference type="EMBL" id="KZ363793">
    <property type="protein sequence ID" value="PIO57800.1"/>
    <property type="molecule type" value="Genomic_DNA"/>
</dbReference>
<feature type="domain" description="SH2" evidence="5">
    <location>
        <begin position="17"/>
        <end position="79"/>
    </location>
</feature>